<dbReference type="Pfam" id="PF05938">
    <property type="entry name" value="Self-incomp_S1"/>
    <property type="match status" value="1"/>
</dbReference>
<dbReference type="InterPro" id="IPR010264">
    <property type="entry name" value="Self-incomp_S1"/>
</dbReference>
<evidence type="ECO:0000256" key="3">
    <source>
        <dbReference type="ARBA" id="ARBA00022471"/>
    </source>
</evidence>
<evidence type="ECO:0000256" key="6">
    <source>
        <dbReference type="RuleBase" id="RU367044"/>
    </source>
</evidence>
<evidence type="ECO:0000256" key="4">
    <source>
        <dbReference type="ARBA" id="ARBA00022525"/>
    </source>
</evidence>
<evidence type="ECO:0000256" key="5">
    <source>
        <dbReference type="ARBA" id="ARBA00022729"/>
    </source>
</evidence>
<organism evidence="7">
    <name type="scientific">Solanum chacoense</name>
    <name type="common">Chaco potato</name>
    <dbReference type="NCBI Taxonomy" id="4108"/>
    <lineage>
        <taxon>Eukaryota</taxon>
        <taxon>Viridiplantae</taxon>
        <taxon>Streptophyta</taxon>
        <taxon>Embryophyta</taxon>
        <taxon>Tracheophyta</taxon>
        <taxon>Spermatophyta</taxon>
        <taxon>Magnoliopsida</taxon>
        <taxon>eudicotyledons</taxon>
        <taxon>Gunneridae</taxon>
        <taxon>Pentapetalae</taxon>
        <taxon>asterids</taxon>
        <taxon>lamiids</taxon>
        <taxon>Solanales</taxon>
        <taxon>Solanaceae</taxon>
        <taxon>Solanoideae</taxon>
        <taxon>Solaneae</taxon>
        <taxon>Solanum</taxon>
    </lineage>
</organism>
<evidence type="ECO:0000256" key="2">
    <source>
        <dbReference type="ARBA" id="ARBA00005581"/>
    </source>
</evidence>
<comment type="subcellular location">
    <subcellularLocation>
        <location evidence="1 6">Secreted</location>
    </subcellularLocation>
</comment>
<sequence>MALPFIKIFFLLLLITHDLDLSLAKKCTFFTPKYEIHVINKLPINTPQLKVHCASKDDEIANRYVAINEDLHWSFCESISLSTLYFCNFWWGPKNASITVFDDVIFCIHHGLYENFLHYCKWEVRQDGFYLEMYNTTAGNNTYFMDHDGDWS</sequence>
<dbReference type="PANTHER" id="PTHR31232">
    <property type="match status" value="1"/>
</dbReference>
<evidence type="ECO:0000256" key="1">
    <source>
        <dbReference type="ARBA" id="ARBA00004613"/>
    </source>
</evidence>
<dbReference type="EMBL" id="GEDG01029397">
    <property type="protein sequence ID" value="JAP12573.1"/>
    <property type="molecule type" value="Transcribed_RNA"/>
</dbReference>
<comment type="similarity">
    <text evidence="2 6">Belongs to the plant self-incompatibility (S1) protein family.</text>
</comment>
<dbReference type="PANTHER" id="PTHR31232:SF108">
    <property type="entry name" value="S-PROTEIN HOMOLOG"/>
    <property type="match status" value="1"/>
</dbReference>
<accession>A0A0V0GX90</accession>
<keyword evidence="3 6" id="KW-0713">Self-incompatibility</keyword>
<proteinExistence type="inferred from homology"/>
<dbReference type="GO" id="GO:0005576">
    <property type="term" value="C:extracellular region"/>
    <property type="evidence" value="ECO:0007669"/>
    <property type="project" value="UniProtKB-SubCell"/>
</dbReference>
<keyword evidence="4 6" id="KW-0964">Secreted</keyword>
<dbReference type="GO" id="GO:0060320">
    <property type="term" value="P:rejection of self pollen"/>
    <property type="evidence" value="ECO:0007669"/>
    <property type="project" value="UniProtKB-KW"/>
</dbReference>
<keyword evidence="5 6" id="KW-0732">Signal</keyword>
<feature type="signal peptide" evidence="6">
    <location>
        <begin position="1"/>
        <end position="24"/>
    </location>
</feature>
<dbReference type="AlphaFoldDB" id="A0A0V0GX90"/>
<evidence type="ECO:0000313" key="7">
    <source>
        <dbReference type="EMBL" id="JAP12573.1"/>
    </source>
</evidence>
<name>A0A0V0GX90_SOLCH</name>
<protein>
    <recommendedName>
        <fullName evidence="6">S-protein homolog</fullName>
    </recommendedName>
</protein>
<feature type="chain" id="PRO_5025075894" description="S-protein homolog" evidence="6">
    <location>
        <begin position="25"/>
        <end position="152"/>
    </location>
</feature>
<reference evidence="7" key="1">
    <citation type="submission" date="2015-12" db="EMBL/GenBank/DDBJ databases">
        <title>Gene expression during late stages of embryo sac development: a critical building block for successful pollen-pistil interactions.</title>
        <authorList>
            <person name="Liu Y."/>
            <person name="Joly V."/>
            <person name="Sabar M."/>
            <person name="Matton D.P."/>
        </authorList>
    </citation>
    <scope>NUCLEOTIDE SEQUENCE</scope>
</reference>